<dbReference type="InterPro" id="IPR011320">
    <property type="entry name" value="RNase_H1_N"/>
</dbReference>
<accession>A0AAN6JNK0</accession>
<dbReference type="EMBL" id="JAPDMQ010000007">
    <property type="protein sequence ID" value="KAK0540811.1"/>
    <property type="molecule type" value="Genomic_DNA"/>
</dbReference>
<feature type="region of interest" description="Disordered" evidence="1">
    <location>
        <begin position="54"/>
        <end position="80"/>
    </location>
</feature>
<feature type="compositionally biased region" description="Low complexity" evidence="1">
    <location>
        <begin position="64"/>
        <end position="80"/>
    </location>
</feature>
<sequence>MSKPTKFYGVAVGDKIGVYDNPRDAKNVTNGYPGNNCLAFRSQREAHLYVGKGGAPSKKAWVQSQGSGPKSGSRSGSKSK</sequence>
<evidence type="ECO:0000313" key="3">
    <source>
        <dbReference type="EMBL" id="KAK0540811.1"/>
    </source>
</evidence>
<dbReference type="Pfam" id="PF01693">
    <property type="entry name" value="Cauli_VI"/>
    <property type="match status" value="1"/>
</dbReference>
<dbReference type="Gene3D" id="3.40.970.10">
    <property type="entry name" value="Ribonuclease H1, N-terminal domain"/>
    <property type="match status" value="1"/>
</dbReference>
<dbReference type="AlphaFoldDB" id="A0AAN6JNK0"/>
<dbReference type="SUPFAM" id="SSF55658">
    <property type="entry name" value="L9 N-domain-like"/>
    <property type="match status" value="1"/>
</dbReference>
<evidence type="ECO:0000256" key="1">
    <source>
        <dbReference type="SAM" id="MobiDB-lite"/>
    </source>
</evidence>
<keyword evidence="4" id="KW-1185">Reference proteome</keyword>
<evidence type="ECO:0000313" key="4">
    <source>
        <dbReference type="Proteomes" id="UP001176521"/>
    </source>
</evidence>
<reference evidence="3" key="1">
    <citation type="journal article" date="2023" name="PhytoFront">
        <title>Draft Genome Resources of Seven Strains of Tilletia horrida, Causal Agent of Kernel Smut of Rice.</title>
        <authorList>
            <person name="Khanal S."/>
            <person name="Antony Babu S."/>
            <person name="Zhou X.G."/>
        </authorList>
    </citation>
    <scope>NUCLEOTIDE SEQUENCE</scope>
    <source>
        <strain evidence="3">TX3</strain>
    </source>
</reference>
<dbReference type="InterPro" id="IPR037056">
    <property type="entry name" value="RNase_H1_N_sf"/>
</dbReference>
<proteinExistence type="predicted"/>
<evidence type="ECO:0000259" key="2">
    <source>
        <dbReference type="Pfam" id="PF01693"/>
    </source>
</evidence>
<gene>
    <name evidence="3" type="ORF">OC842_000264</name>
</gene>
<organism evidence="3 4">
    <name type="scientific">Tilletia horrida</name>
    <dbReference type="NCBI Taxonomy" id="155126"/>
    <lineage>
        <taxon>Eukaryota</taxon>
        <taxon>Fungi</taxon>
        <taxon>Dikarya</taxon>
        <taxon>Basidiomycota</taxon>
        <taxon>Ustilaginomycotina</taxon>
        <taxon>Exobasidiomycetes</taxon>
        <taxon>Tilletiales</taxon>
        <taxon>Tilletiaceae</taxon>
        <taxon>Tilletia</taxon>
    </lineage>
</organism>
<dbReference type="InterPro" id="IPR009027">
    <property type="entry name" value="Ribosomal_bL9/RNase_H1_N"/>
</dbReference>
<protein>
    <recommendedName>
        <fullName evidence="2">Ribonuclease H1 N-terminal domain-containing protein</fullName>
    </recommendedName>
</protein>
<comment type="caution">
    <text evidence="3">The sequence shown here is derived from an EMBL/GenBank/DDBJ whole genome shotgun (WGS) entry which is preliminary data.</text>
</comment>
<feature type="domain" description="Ribonuclease H1 N-terminal" evidence="2">
    <location>
        <begin position="6"/>
        <end position="48"/>
    </location>
</feature>
<name>A0AAN6JNK0_9BASI</name>
<dbReference type="Proteomes" id="UP001176521">
    <property type="component" value="Unassembled WGS sequence"/>
</dbReference>